<keyword evidence="1" id="KW-0378">Hydrolase</keyword>
<dbReference type="SUPFAM" id="SSF56784">
    <property type="entry name" value="HAD-like"/>
    <property type="match status" value="1"/>
</dbReference>
<dbReference type="InterPro" id="IPR006379">
    <property type="entry name" value="HAD-SF_hydro_IIB"/>
</dbReference>
<dbReference type="Gene3D" id="3.30.1240.10">
    <property type="match status" value="1"/>
</dbReference>
<organism evidence="1 2">
    <name type="scientific">Clostridium innocuum</name>
    <dbReference type="NCBI Taxonomy" id="1522"/>
    <lineage>
        <taxon>Bacteria</taxon>
        <taxon>Bacillati</taxon>
        <taxon>Bacillota</taxon>
        <taxon>Clostridia</taxon>
        <taxon>Eubacteriales</taxon>
        <taxon>Clostridiaceae</taxon>
        <taxon>Clostridium</taxon>
    </lineage>
</organism>
<gene>
    <name evidence="1" type="ORF">MKC95_09625</name>
</gene>
<dbReference type="Pfam" id="PF08282">
    <property type="entry name" value="Hydrolase_3"/>
    <property type="match status" value="1"/>
</dbReference>
<dbReference type="GO" id="GO:0005829">
    <property type="term" value="C:cytosol"/>
    <property type="evidence" value="ECO:0007669"/>
    <property type="project" value="TreeGrafter"/>
</dbReference>
<dbReference type="PROSITE" id="PS01229">
    <property type="entry name" value="COF_2"/>
    <property type="match status" value="1"/>
</dbReference>
<dbReference type="PANTHER" id="PTHR10000:SF8">
    <property type="entry name" value="HAD SUPERFAMILY HYDROLASE-LIKE, TYPE 3"/>
    <property type="match status" value="1"/>
</dbReference>
<dbReference type="NCBIfam" id="TIGR01484">
    <property type="entry name" value="HAD-SF-IIB"/>
    <property type="match status" value="1"/>
</dbReference>
<accession>A0AAP2UMG8</accession>
<dbReference type="RefSeq" id="WP_233105071.1">
    <property type="nucleotide sequence ID" value="NZ_BAAACC010000023.1"/>
</dbReference>
<dbReference type="InterPro" id="IPR000150">
    <property type="entry name" value="Cof"/>
</dbReference>
<protein>
    <submittedName>
        <fullName evidence="1">HAD family hydrolase</fullName>
    </submittedName>
</protein>
<dbReference type="AlphaFoldDB" id="A0AAP2UMG8"/>
<dbReference type="EMBL" id="JAKTMA010000014">
    <property type="protein sequence ID" value="MCR0233023.1"/>
    <property type="molecule type" value="Genomic_DNA"/>
</dbReference>
<evidence type="ECO:0000313" key="1">
    <source>
        <dbReference type="EMBL" id="MCR0233023.1"/>
    </source>
</evidence>
<dbReference type="GeneID" id="61927590"/>
<dbReference type="PANTHER" id="PTHR10000">
    <property type="entry name" value="PHOSPHOSERINE PHOSPHATASE"/>
    <property type="match status" value="1"/>
</dbReference>
<dbReference type="InterPro" id="IPR036412">
    <property type="entry name" value="HAD-like_sf"/>
</dbReference>
<dbReference type="SFLD" id="SFLDG01140">
    <property type="entry name" value="C2.B:_Phosphomannomutase_and_P"/>
    <property type="match status" value="1"/>
</dbReference>
<dbReference type="Proteomes" id="UP001203972">
    <property type="component" value="Unassembled WGS sequence"/>
</dbReference>
<dbReference type="InterPro" id="IPR023214">
    <property type="entry name" value="HAD_sf"/>
</dbReference>
<dbReference type="NCBIfam" id="TIGR00099">
    <property type="entry name" value="Cof-subfamily"/>
    <property type="match status" value="1"/>
</dbReference>
<dbReference type="GO" id="GO:0016791">
    <property type="term" value="F:phosphatase activity"/>
    <property type="evidence" value="ECO:0007669"/>
    <property type="project" value="TreeGrafter"/>
</dbReference>
<comment type="caution">
    <text evidence="1">The sequence shown here is derived from an EMBL/GenBank/DDBJ whole genome shotgun (WGS) entry which is preliminary data.</text>
</comment>
<name>A0AAP2UMG8_CLOIN</name>
<sequence length="268" mass="30937">MMKLFLSDLDGTLIDVHGNIQQQDVQAIHTLAERGIAFGIVTGRDYGFCQKLISRYRLAADMIIGNNGGSIWIHDEKVMEEHIEAGDAVRIMEFLKDHVDEINPFVCNEQSTFFFMREQYAPEHWNEVREQLAYLGDIADRDLLRYLKEKQEPVVKISIHTYTQERRDTWLPILRRQFQDAYEILPTSFDYIEITRKGIDKGKSFLQALEYWKLSQEEVAFIGDGANDIPLFHEVEASFCMASAAQEVRREAAHVVKSVAEAVTFVIE</sequence>
<evidence type="ECO:0000313" key="2">
    <source>
        <dbReference type="Proteomes" id="UP001203972"/>
    </source>
</evidence>
<proteinExistence type="predicted"/>
<reference evidence="1" key="1">
    <citation type="journal article" date="2022" name="Clin. Infect. Dis.">
        <title>Association between Clostridium innocuum and antibiotic-associated diarrhea in adults and children: A cross-sectional study and comparative genomics analysis.</title>
        <authorList>
            <person name="Cherny K.E."/>
            <person name="Muscat E.B."/>
            <person name="Balaji A."/>
            <person name="Mukherjee J."/>
            <person name="Ozer E.A."/>
            <person name="Angarone M.P."/>
            <person name="Hauser A.R."/>
            <person name="Sichel J.S."/>
            <person name="Amponsah E."/>
            <person name="Kociolek L.K."/>
        </authorList>
    </citation>
    <scope>NUCLEOTIDE SEQUENCE</scope>
    <source>
        <strain evidence="1">NU1-AC-029v</strain>
    </source>
</reference>
<dbReference type="Gene3D" id="3.40.50.1000">
    <property type="entry name" value="HAD superfamily/HAD-like"/>
    <property type="match status" value="1"/>
</dbReference>
<dbReference type="SFLD" id="SFLDS00003">
    <property type="entry name" value="Haloacid_Dehalogenase"/>
    <property type="match status" value="1"/>
</dbReference>
<dbReference type="GO" id="GO:0000287">
    <property type="term" value="F:magnesium ion binding"/>
    <property type="evidence" value="ECO:0007669"/>
    <property type="project" value="TreeGrafter"/>
</dbReference>